<dbReference type="InterPro" id="IPR039977">
    <property type="entry name" value="Suv4-20/Set9"/>
</dbReference>
<dbReference type="STRING" id="101091.A0A1C7NRE7"/>
<comment type="subcellular location">
    <subcellularLocation>
        <location evidence="2">Chromosome</location>
    </subcellularLocation>
    <subcellularLocation>
        <location evidence="1">Nucleus</location>
    </subcellularLocation>
</comment>
<organism evidence="11 12">
    <name type="scientific">Choanephora cucurbitarum</name>
    <dbReference type="NCBI Taxonomy" id="101091"/>
    <lineage>
        <taxon>Eukaryota</taxon>
        <taxon>Fungi</taxon>
        <taxon>Fungi incertae sedis</taxon>
        <taxon>Mucoromycota</taxon>
        <taxon>Mucoromycotina</taxon>
        <taxon>Mucoromycetes</taxon>
        <taxon>Mucorales</taxon>
        <taxon>Mucorineae</taxon>
        <taxon>Choanephoraceae</taxon>
        <taxon>Choanephoroideae</taxon>
        <taxon>Choanephora</taxon>
    </lineage>
</organism>
<accession>A0A1C7NRE7</accession>
<dbReference type="InterPro" id="IPR041938">
    <property type="entry name" value="Hist-Lys_N-MTase_N"/>
</dbReference>
<evidence type="ECO:0000313" key="12">
    <source>
        <dbReference type="Proteomes" id="UP000093000"/>
    </source>
</evidence>
<dbReference type="PROSITE" id="PS50280">
    <property type="entry name" value="SET"/>
    <property type="match status" value="1"/>
</dbReference>
<evidence type="ECO:0000256" key="8">
    <source>
        <dbReference type="ARBA" id="ARBA00023242"/>
    </source>
</evidence>
<evidence type="ECO:0000256" key="6">
    <source>
        <dbReference type="ARBA" id="ARBA00022691"/>
    </source>
</evidence>
<dbReference type="CDD" id="cd10524">
    <property type="entry name" value="SET_Suv4-20-like"/>
    <property type="match status" value="1"/>
</dbReference>
<evidence type="ECO:0000256" key="4">
    <source>
        <dbReference type="ARBA" id="ARBA00022603"/>
    </source>
</evidence>
<dbReference type="SMART" id="SM00317">
    <property type="entry name" value="SET"/>
    <property type="match status" value="1"/>
</dbReference>
<keyword evidence="4" id="KW-0489">Methyltransferase</keyword>
<dbReference type="InterPro" id="IPR001214">
    <property type="entry name" value="SET_dom"/>
</dbReference>
<dbReference type="OrthoDB" id="6627536at2759"/>
<keyword evidence="8" id="KW-0539">Nucleus</keyword>
<evidence type="ECO:0000313" key="11">
    <source>
        <dbReference type="EMBL" id="OBZ91673.1"/>
    </source>
</evidence>
<dbReference type="PANTHER" id="PTHR12977:SF4">
    <property type="entry name" value="HISTONE-LYSINE N-METHYLTRANSFERASE KMT5B"/>
    <property type="match status" value="1"/>
</dbReference>
<keyword evidence="12" id="KW-1185">Reference proteome</keyword>
<sequence>MQPANKDNLMNFKVLSRYDDLFTDIFLDNLYLWFSTIKMNNDHRRPRVPNTKILDIIQKHVLEKARPTDAVNELLALDYFRHYIASKNQRQVQEFVQHMKRYLYMYMPNAGYEIGDTRRYGGHGRRVEACLVATKDWHVGDEMRLLTGMIACLDPKDDAELKKGNRDFSVMWSTRKNCSCLFLGPARFANHDCDSNCKFISMGQNLITVKVLKEIQSGEEITVYYGKHYFGDNNSECKCSTCENLGMGYFASLGTPVQTEQGSTRRSTRKRKSVLQEEQKRSKRTSPTKTHSADSLEDLIGEEPEEPKKPFQPQDLPPMPVSPTTATTAKLKVMSIDFLCNKEETRERRTSNCPMLDMLVEAAMDAEYLSSNPTKTVIVNPEIHRDATQRILLRQQPQSTPDASSTDSKADSAISLSPPSHPIRIKAEQDDRCWQREMDDALFNQDDMDVLSDFLDDVSDLSSVSSTELSNWTSDEEEEEHVSKKKKSQQDLSCIACMRPLRREDISEQLGADVSVTNELATWTWTPSAIFTDWKPKRCPRCERHYTIFRQEWPSRKPKKKSSKKPKKKKTKKKPITTLSQDERSLDDYIPPSPLSEISHFEDEEITTF</sequence>
<evidence type="ECO:0000256" key="3">
    <source>
        <dbReference type="ARBA" id="ARBA00022454"/>
    </source>
</evidence>
<reference evidence="11 12" key="1">
    <citation type="submission" date="2016-03" db="EMBL/GenBank/DDBJ databases">
        <title>Choanephora cucurbitarum.</title>
        <authorList>
            <person name="Min B."/>
            <person name="Park H."/>
            <person name="Park J.-H."/>
            <person name="Shin H.-D."/>
            <person name="Choi I.-G."/>
        </authorList>
    </citation>
    <scope>NUCLEOTIDE SEQUENCE [LARGE SCALE GENOMIC DNA]</scope>
    <source>
        <strain evidence="11 12">KUS-F28377</strain>
    </source>
</reference>
<feature type="region of interest" description="Disordered" evidence="9">
    <location>
        <begin position="257"/>
        <end position="324"/>
    </location>
</feature>
<dbReference type="AlphaFoldDB" id="A0A1C7NRE7"/>
<dbReference type="Proteomes" id="UP000093000">
    <property type="component" value="Unassembled WGS sequence"/>
</dbReference>
<evidence type="ECO:0000256" key="5">
    <source>
        <dbReference type="ARBA" id="ARBA00022679"/>
    </source>
</evidence>
<keyword evidence="7" id="KW-0156">Chromatin regulator</keyword>
<dbReference type="GO" id="GO:0042799">
    <property type="term" value="F:histone H4K20 methyltransferase activity"/>
    <property type="evidence" value="ECO:0007669"/>
    <property type="project" value="TreeGrafter"/>
</dbReference>
<feature type="domain" description="SET" evidence="10">
    <location>
        <begin position="110"/>
        <end position="226"/>
    </location>
</feature>
<dbReference type="PANTHER" id="PTHR12977">
    <property type="entry name" value="SUPPRESSOR OF VARIEGATION 4-20-RELATED"/>
    <property type="match status" value="1"/>
</dbReference>
<comment type="caution">
    <text evidence="11">The sequence shown here is derived from an EMBL/GenBank/DDBJ whole genome shotgun (WGS) entry which is preliminary data.</text>
</comment>
<keyword evidence="6" id="KW-0949">S-adenosyl-L-methionine</keyword>
<evidence type="ECO:0000256" key="7">
    <source>
        <dbReference type="ARBA" id="ARBA00022853"/>
    </source>
</evidence>
<dbReference type="GO" id="GO:0005694">
    <property type="term" value="C:chromosome"/>
    <property type="evidence" value="ECO:0007669"/>
    <property type="project" value="UniProtKB-SubCell"/>
</dbReference>
<keyword evidence="5" id="KW-0808">Transferase</keyword>
<dbReference type="Pfam" id="PF00856">
    <property type="entry name" value="SET"/>
    <property type="match status" value="1"/>
</dbReference>
<dbReference type="InterPro" id="IPR046341">
    <property type="entry name" value="SET_dom_sf"/>
</dbReference>
<gene>
    <name evidence="11" type="ORF">A0J61_00251</name>
</gene>
<evidence type="ECO:0000256" key="1">
    <source>
        <dbReference type="ARBA" id="ARBA00004123"/>
    </source>
</evidence>
<evidence type="ECO:0000259" key="10">
    <source>
        <dbReference type="PROSITE" id="PS50280"/>
    </source>
</evidence>
<feature type="compositionally biased region" description="Basic residues" evidence="9">
    <location>
        <begin position="556"/>
        <end position="575"/>
    </location>
</feature>
<feature type="compositionally biased region" description="Low complexity" evidence="9">
    <location>
        <begin position="399"/>
        <end position="415"/>
    </location>
</feature>
<feature type="compositionally biased region" description="Acidic residues" evidence="9">
    <location>
        <begin position="295"/>
        <end position="305"/>
    </location>
</feature>
<feature type="region of interest" description="Disordered" evidence="9">
    <location>
        <begin position="554"/>
        <end position="609"/>
    </location>
</feature>
<dbReference type="Gene3D" id="1.10.10.1700">
    <property type="entry name" value="Histone-lysine N-methyltransferase"/>
    <property type="match status" value="1"/>
</dbReference>
<dbReference type="GO" id="GO:0005634">
    <property type="term" value="C:nucleus"/>
    <property type="evidence" value="ECO:0007669"/>
    <property type="project" value="UniProtKB-SubCell"/>
</dbReference>
<proteinExistence type="predicted"/>
<dbReference type="GO" id="GO:0032259">
    <property type="term" value="P:methylation"/>
    <property type="evidence" value="ECO:0007669"/>
    <property type="project" value="UniProtKB-KW"/>
</dbReference>
<keyword evidence="3" id="KW-0158">Chromosome</keyword>
<dbReference type="InParanoid" id="A0A1C7NRE7"/>
<dbReference type="Gene3D" id="2.170.270.10">
    <property type="entry name" value="SET domain"/>
    <property type="match status" value="1"/>
</dbReference>
<dbReference type="EMBL" id="LUGH01000005">
    <property type="protein sequence ID" value="OBZ91673.1"/>
    <property type="molecule type" value="Genomic_DNA"/>
</dbReference>
<protein>
    <recommendedName>
        <fullName evidence="10">SET domain-containing protein</fullName>
    </recommendedName>
</protein>
<feature type="region of interest" description="Disordered" evidence="9">
    <location>
        <begin position="466"/>
        <end position="486"/>
    </location>
</feature>
<dbReference type="SUPFAM" id="SSF82199">
    <property type="entry name" value="SET domain"/>
    <property type="match status" value="1"/>
</dbReference>
<name>A0A1C7NRE7_9FUNG</name>
<evidence type="ECO:0000256" key="2">
    <source>
        <dbReference type="ARBA" id="ARBA00004286"/>
    </source>
</evidence>
<evidence type="ECO:0000256" key="9">
    <source>
        <dbReference type="SAM" id="MobiDB-lite"/>
    </source>
</evidence>
<feature type="region of interest" description="Disordered" evidence="9">
    <location>
        <begin position="394"/>
        <end position="425"/>
    </location>
</feature>